<keyword evidence="2" id="KW-0479">Metal-binding</keyword>
<evidence type="ECO:0000256" key="1">
    <source>
        <dbReference type="PROSITE-ProRule" id="PRU00042"/>
    </source>
</evidence>
<accession>A0A182PIK3</accession>
<dbReference type="VEuPathDB" id="VectorBase:AEPI006765"/>
<dbReference type="SUPFAM" id="SSF57716">
    <property type="entry name" value="Glucocorticoid receptor-like (DNA-binding domain)"/>
    <property type="match status" value="1"/>
</dbReference>
<keyword evidence="7" id="KW-1185">Reference proteome</keyword>
<proteinExistence type="predicted"/>
<dbReference type="AlphaFoldDB" id="A0A182PIK3"/>
<sequence length="331" mass="36949">MSDPVSVPVGQVIPPPLIPLPSCHARAKQVQARLLNELTFPTSYIANCRLCLGTQFGSNSTTIIDEPLVSMMKRVFPFPVTNQIGLPMNVCTDCFQAVKTFVAFSDKVWEHQQKLQETLASMEYLQYHGISNNGIHQKPAEKEAQTPSISNIVIELMSGSEDEDADDSEPEMLIDADLQAKAFEDSGEQGQDPLLAPAVSKNPPLRTANRAGAIETPQKKIREEDGIIFIDCERNDSDVEEMPVIIAPSINKERLSSGSNKAQNTRKGPKPVYICSTCNETFEKHYQLMCHQKTHFMKECPLCKCSFKYSVIRDHIIKDHGVLKESNSQRK</sequence>
<evidence type="ECO:0000256" key="3">
    <source>
        <dbReference type="SAM" id="MobiDB-lite"/>
    </source>
</evidence>
<dbReference type="PROSITE" id="PS50157">
    <property type="entry name" value="ZINC_FINGER_C2H2_2"/>
    <property type="match status" value="1"/>
</dbReference>
<evidence type="ECO:0000313" key="7">
    <source>
        <dbReference type="Proteomes" id="UP000075885"/>
    </source>
</evidence>
<dbReference type="InterPro" id="IPR012934">
    <property type="entry name" value="Znf_AD"/>
</dbReference>
<organism evidence="6 7">
    <name type="scientific">Anopheles epiroticus</name>
    <dbReference type="NCBI Taxonomy" id="199890"/>
    <lineage>
        <taxon>Eukaryota</taxon>
        <taxon>Metazoa</taxon>
        <taxon>Ecdysozoa</taxon>
        <taxon>Arthropoda</taxon>
        <taxon>Hexapoda</taxon>
        <taxon>Insecta</taxon>
        <taxon>Pterygota</taxon>
        <taxon>Neoptera</taxon>
        <taxon>Endopterygota</taxon>
        <taxon>Diptera</taxon>
        <taxon>Nematocera</taxon>
        <taxon>Culicoidea</taxon>
        <taxon>Culicidae</taxon>
        <taxon>Anophelinae</taxon>
        <taxon>Anopheles</taxon>
    </lineage>
</organism>
<feature type="binding site" evidence="2">
    <location>
        <position position="94"/>
    </location>
    <ligand>
        <name>Zn(2+)</name>
        <dbReference type="ChEBI" id="CHEBI:29105"/>
    </ligand>
</feature>
<protein>
    <submittedName>
        <fullName evidence="6">Uncharacterized protein</fullName>
    </submittedName>
</protein>
<dbReference type="InterPro" id="IPR013087">
    <property type="entry name" value="Znf_C2H2_type"/>
</dbReference>
<dbReference type="GO" id="GO:0005634">
    <property type="term" value="C:nucleus"/>
    <property type="evidence" value="ECO:0007669"/>
    <property type="project" value="InterPro"/>
</dbReference>
<keyword evidence="2" id="KW-0862">Zinc</keyword>
<evidence type="ECO:0000259" key="5">
    <source>
        <dbReference type="PROSITE" id="PS51915"/>
    </source>
</evidence>
<reference evidence="7" key="1">
    <citation type="submission" date="2013-03" db="EMBL/GenBank/DDBJ databases">
        <title>The Genome Sequence of Anopheles epiroticus epiroticus2.</title>
        <authorList>
            <consortium name="The Broad Institute Genomics Platform"/>
            <person name="Neafsey D.E."/>
            <person name="Howell P."/>
            <person name="Walker B."/>
            <person name="Young S.K."/>
            <person name="Zeng Q."/>
            <person name="Gargeya S."/>
            <person name="Fitzgerald M."/>
            <person name="Haas B."/>
            <person name="Abouelleil A."/>
            <person name="Allen A.W."/>
            <person name="Alvarado L."/>
            <person name="Arachchi H.M."/>
            <person name="Berlin A.M."/>
            <person name="Chapman S.B."/>
            <person name="Gainer-Dewar J."/>
            <person name="Goldberg J."/>
            <person name="Griggs A."/>
            <person name="Gujja S."/>
            <person name="Hansen M."/>
            <person name="Howarth C."/>
            <person name="Imamovic A."/>
            <person name="Ireland A."/>
            <person name="Larimer J."/>
            <person name="McCowan C."/>
            <person name="Murphy C."/>
            <person name="Pearson M."/>
            <person name="Poon T.W."/>
            <person name="Priest M."/>
            <person name="Roberts A."/>
            <person name="Saif S."/>
            <person name="Shea T."/>
            <person name="Sisk P."/>
            <person name="Sykes S."/>
            <person name="Wortman J."/>
            <person name="Nusbaum C."/>
            <person name="Birren B."/>
        </authorList>
    </citation>
    <scope>NUCLEOTIDE SEQUENCE [LARGE SCALE GENOMIC DNA]</scope>
    <source>
        <strain evidence="7">Epiroticus2</strain>
    </source>
</reference>
<feature type="domain" description="C2H2-type" evidence="4">
    <location>
        <begin position="273"/>
        <end position="300"/>
    </location>
</feature>
<dbReference type="PROSITE" id="PS51915">
    <property type="entry name" value="ZAD"/>
    <property type="match status" value="1"/>
</dbReference>
<evidence type="ECO:0000259" key="4">
    <source>
        <dbReference type="PROSITE" id="PS50157"/>
    </source>
</evidence>
<dbReference type="Proteomes" id="UP000075885">
    <property type="component" value="Unassembled WGS sequence"/>
</dbReference>
<feature type="binding site" evidence="2">
    <location>
        <position position="51"/>
    </location>
    <ligand>
        <name>Zn(2+)</name>
        <dbReference type="ChEBI" id="CHEBI:29105"/>
    </ligand>
</feature>
<evidence type="ECO:0000256" key="2">
    <source>
        <dbReference type="PROSITE-ProRule" id="PRU01263"/>
    </source>
</evidence>
<dbReference type="SMART" id="SM00868">
    <property type="entry name" value="zf-AD"/>
    <property type="match status" value="2"/>
</dbReference>
<dbReference type="EnsemblMetazoa" id="AEPI006765-RA">
    <property type="protein sequence ID" value="AEPI006765-PA"/>
    <property type="gene ID" value="AEPI006765"/>
</dbReference>
<feature type="domain" description="ZAD" evidence="5">
    <location>
        <begin position="46"/>
        <end position="118"/>
    </location>
</feature>
<dbReference type="GO" id="GO:0008270">
    <property type="term" value="F:zinc ion binding"/>
    <property type="evidence" value="ECO:0007669"/>
    <property type="project" value="UniProtKB-UniRule"/>
</dbReference>
<feature type="region of interest" description="Disordered" evidence="3">
    <location>
        <begin position="185"/>
        <end position="206"/>
    </location>
</feature>
<dbReference type="Gene3D" id="3.40.1800.20">
    <property type="match status" value="1"/>
</dbReference>
<dbReference type="PROSITE" id="PS00028">
    <property type="entry name" value="ZINC_FINGER_C2H2_1"/>
    <property type="match status" value="1"/>
</dbReference>
<dbReference type="Pfam" id="PF07776">
    <property type="entry name" value="zf-AD"/>
    <property type="match status" value="1"/>
</dbReference>
<evidence type="ECO:0000313" key="6">
    <source>
        <dbReference type="EnsemblMetazoa" id="AEPI006765-PA"/>
    </source>
</evidence>
<feature type="binding site" evidence="2">
    <location>
        <position position="48"/>
    </location>
    <ligand>
        <name>Zn(2+)</name>
        <dbReference type="ChEBI" id="CHEBI:29105"/>
    </ligand>
</feature>
<keyword evidence="1" id="KW-0863">Zinc-finger</keyword>
<feature type="binding site" evidence="2">
    <location>
        <position position="91"/>
    </location>
    <ligand>
        <name>Zn(2+)</name>
        <dbReference type="ChEBI" id="CHEBI:29105"/>
    </ligand>
</feature>
<name>A0A182PIK3_9DIPT</name>
<reference evidence="6" key="2">
    <citation type="submission" date="2020-05" db="UniProtKB">
        <authorList>
            <consortium name="EnsemblMetazoa"/>
        </authorList>
    </citation>
    <scope>IDENTIFICATION</scope>
    <source>
        <strain evidence="6">Epiroticus2</strain>
    </source>
</reference>